<dbReference type="InterPro" id="IPR032710">
    <property type="entry name" value="NTF2-like_dom_sf"/>
</dbReference>
<organism evidence="2 3">
    <name type="scientific">Aliikangiella maris</name>
    <dbReference type="NCBI Taxonomy" id="3162458"/>
    <lineage>
        <taxon>Bacteria</taxon>
        <taxon>Pseudomonadati</taxon>
        <taxon>Pseudomonadota</taxon>
        <taxon>Gammaproteobacteria</taxon>
        <taxon>Oceanospirillales</taxon>
        <taxon>Pleioneaceae</taxon>
        <taxon>Aliikangiella</taxon>
    </lineage>
</organism>
<dbReference type="Gene3D" id="3.10.450.50">
    <property type="match status" value="1"/>
</dbReference>
<dbReference type="Pfam" id="PF12680">
    <property type="entry name" value="SnoaL_2"/>
    <property type="match status" value="1"/>
</dbReference>
<keyword evidence="3" id="KW-1185">Reference proteome</keyword>
<name>A0ABV2BSE2_9GAMM</name>
<reference evidence="2 3" key="1">
    <citation type="submission" date="2024-06" db="EMBL/GenBank/DDBJ databases">
        <authorList>
            <person name="Li F."/>
        </authorList>
    </citation>
    <scope>NUCLEOTIDE SEQUENCE [LARGE SCALE GENOMIC DNA]</scope>
    <source>
        <strain evidence="2 3">GXAS 311</strain>
    </source>
</reference>
<evidence type="ECO:0000313" key="3">
    <source>
        <dbReference type="Proteomes" id="UP001548189"/>
    </source>
</evidence>
<dbReference type="SUPFAM" id="SSF54427">
    <property type="entry name" value="NTF2-like"/>
    <property type="match status" value="1"/>
</dbReference>
<comment type="caution">
    <text evidence="2">The sequence shown here is derived from an EMBL/GenBank/DDBJ whole genome shotgun (WGS) entry which is preliminary data.</text>
</comment>
<dbReference type="PROSITE" id="PS50861">
    <property type="entry name" value="AA_TRNA_LIGASE_II_GLYAB"/>
    <property type="match status" value="1"/>
</dbReference>
<dbReference type="EMBL" id="JBEVCJ010000006">
    <property type="protein sequence ID" value="MET1254856.1"/>
    <property type="molecule type" value="Genomic_DNA"/>
</dbReference>
<dbReference type="InterPro" id="IPR006194">
    <property type="entry name" value="Gly-tRNA-synth_heterodimer"/>
</dbReference>
<dbReference type="InterPro" id="IPR037401">
    <property type="entry name" value="SnoaL-like"/>
</dbReference>
<proteinExistence type="predicted"/>
<feature type="domain" description="SnoaL-like" evidence="1">
    <location>
        <begin position="9"/>
        <end position="109"/>
    </location>
</feature>
<protein>
    <submittedName>
        <fullName evidence="2">Nuclear transport factor 2 family protein</fullName>
    </submittedName>
</protein>
<dbReference type="Proteomes" id="UP001548189">
    <property type="component" value="Unassembled WGS sequence"/>
</dbReference>
<evidence type="ECO:0000259" key="1">
    <source>
        <dbReference type="Pfam" id="PF12680"/>
    </source>
</evidence>
<evidence type="ECO:0000313" key="2">
    <source>
        <dbReference type="EMBL" id="MET1254856.1"/>
    </source>
</evidence>
<sequence length="137" mass="16657">MMIERFKSLYQQLDAENVTQLDTVYADNICFVDPFHRVEGIDNLKNYFARLYKNVQTIEFVFDRYQINQDSFFIQWTMRLQHPKLNKNELFEVPGITYCRYADGKITFHRDYFDAGLMFYEKLPMIGRVVRWLKKQL</sequence>
<gene>
    <name evidence="2" type="ORF">ABVT43_06955</name>
</gene>
<accession>A0ABV2BSE2</accession>
<dbReference type="RefSeq" id="WP_353874472.1">
    <property type="nucleotide sequence ID" value="NZ_JBEVCJ010000006.1"/>
</dbReference>